<evidence type="ECO:0008006" key="2">
    <source>
        <dbReference type="Google" id="ProtNLM"/>
    </source>
</evidence>
<comment type="caution">
    <text evidence="1">The sequence shown here is derived from an EMBL/GenBank/DDBJ whole genome shotgun (WGS) entry which is preliminary data.</text>
</comment>
<dbReference type="EMBL" id="VSSQ01018367">
    <property type="protein sequence ID" value="MPM61486.1"/>
    <property type="molecule type" value="Genomic_DNA"/>
</dbReference>
<gene>
    <name evidence="1" type="ORF">SDC9_108346</name>
</gene>
<dbReference type="AlphaFoldDB" id="A0A645B8V3"/>
<name>A0A645B8V3_9ZZZZ</name>
<dbReference type="InterPro" id="IPR014942">
    <property type="entry name" value="AbiEii"/>
</dbReference>
<reference evidence="1" key="1">
    <citation type="submission" date="2019-08" db="EMBL/GenBank/DDBJ databases">
        <authorList>
            <person name="Kucharzyk K."/>
            <person name="Murdoch R.W."/>
            <person name="Higgins S."/>
            <person name="Loffler F."/>
        </authorList>
    </citation>
    <scope>NUCLEOTIDE SEQUENCE</scope>
</reference>
<proteinExistence type="predicted"/>
<protein>
    <recommendedName>
        <fullName evidence="2">Nucleotidyl transferase AbiEii/AbiGii toxin family protein</fullName>
    </recommendedName>
</protein>
<accession>A0A645B8V3</accession>
<dbReference type="Pfam" id="PF08843">
    <property type="entry name" value="AbiEii"/>
    <property type="match status" value="1"/>
</dbReference>
<evidence type="ECO:0000313" key="1">
    <source>
        <dbReference type="EMBL" id="MPM61486.1"/>
    </source>
</evidence>
<sequence>MTRCFVLSDLFAGKMHALVFRNWKSRVKGRDWYDFEWYVRNGTELNFDHLQERIRQFDGLELNKEQFIEKLKERLAHTDINAVKRDVQRFVVNPEELEIWSNDYFLQVADMIRFK</sequence>
<organism evidence="1">
    <name type="scientific">bioreactor metagenome</name>
    <dbReference type="NCBI Taxonomy" id="1076179"/>
    <lineage>
        <taxon>unclassified sequences</taxon>
        <taxon>metagenomes</taxon>
        <taxon>ecological metagenomes</taxon>
    </lineage>
</organism>